<sequence>MAFLVQGNAEQIFQAFGQDCVIKVYDDADDLSTINKDLPRTPFLGTEAQAKTFINTWRTGKVFSQGNTSGGSLCLLLGNENPPLMQKDEEIMDYAANYVRDDFGFVNDKQEPCGLMLLYRRDHPDQWLLGFTVNSHLEPKDRTVILLSGFDLAPYIKSNMHGVKVVQTDVFDNPLMEQIDLPIIRDFLQNKIKAEQEEIDPDFAELSLLPTFIRNTELNPELVNPNRARDLIIQYKLHLSPVLLRDYLSENGKLRPVLEGLTLTEDEALDKSILQMVLVFYKDGVLEQSQNVLQNHDFIRDMRALMWDEEQIRLLPVLVTKPYSRDLVQSILINPAYYHSYALLAELGITQHFQEYFAYPEKKEQLSFIDALGDENSKKLCLIFWGKGHFTLQELKELVAATEKYPMLAATLIDLDQTKTVISIKELQKLALRPQIHLQKSIAYHYSAEFKDYQLKKSDLKNLDEKELIELSRSLDVLRKAGITQADAYKLVLKQNNQGQILRMFLPGLALVENTNHRNELINLLYKGIQKGIPTQGKAVLEMKDTELLPLAQDLYTRYICVNQMQELKFNNEIVALAAANNVQSDRFRQIILKVEAQCKGIHERLLKSSSDRDKVGKWQRADEEYRKTIYCIAYDGITQSGVDLSARIHEAEKNILNIVDPEITSWLQKVLIVIANILITTFTLGFANDVKKRNTGNYWFFTQTPSGEEIRALDKEVLSFVEDTDAAPAVAP</sequence>
<proteinExistence type="predicted"/>
<dbReference type="RefSeq" id="WP_018576687.1">
    <property type="nucleotide sequence ID" value="NZ_KB892390.1"/>
</dbReference>
<evidence type="ECO:0000313" key="2">
    <source>
        <dbReference type="Proteomes" id="UP000054600"/>
    </source>
</evidence>
<dbReference type="Proteomes" id="UP000054600">
    <property type="component" value="Unassembled WGS sequence"/>
</dbReference>
<accession>A0A0W0YZZ3</accession>
<gene>
    <name evidence="1" type="ORF">Lsha_1153</name>
</gene>
<dbReference type="AlphaFoldDB" id="A0A0W0YZZ3"/>
<dbReference type="eggNOG" id="ENOG5030T9J">
    <property type="taxonomic scope" value="Bacteria"/>
</dbReference>
<comment type="caution">
    <text evidence="1">The sequence shown here is derived from an EMBL/GenBank/DDBJ whole genome shotgun (WGS) entry which is preliminary data.</text>
</comment>
<reference evidence="1 2" key="1">
    <citation type="submission" date="2015-11" db="EMBL/GenBank/DDBJ databases">
        <title>Genomic analysis of 38 Legionella species identifies large and diverse effector repertoires.</title>
        <authorList>
            <person name="Burstein D."/>
            <person name="Amaro F."/>
            <person name="Zusman T."/>
            <person name="Lifshitz Z."/>
            <person name="Cohen O."/>
            <person name="Gilbert J.A."/>
            <person name="Pupko T."/>
            <person name="Shuman H.A."/>
            <person name="Segal G."/>
        </authorList>
    </citation>
    <scope>NUCLEOTIDE SEQUENCE [LARGE SCALE GENOMIC DNA]</scope>
    <source>
        <strain evidence="1 2">ATCC 49655</strain>
    </source>
</reference>
<dbReference type="PATRIC" id="fig|1122169.6.peg.1332"/>
<dbReference type="EMBL" id="LNYW01000033">
    <property type="protein sequence ID" value="KTD62453.1"/>
    <property type="molecule type" value="Genomic_DNA"/>
</dbReference>
<protein>
    <submittedName>
        <fullName evidence="1">Uncharacterized protein</fullName>
    </submittedName>
</protein>
<organism evidence="1 2">
    <name type="scientific">Legionella shakespearei DSM 23087</name>
    <dbReference type="NCBI Taxonomy" id="1122169"/>
    <lineage>
        <taxon>Bacteria</taxon>
        <taxon>Pseudomonadati</taxon>
        <taxon>Pseudomonadota</taxon>
        <taxon>Gammaproteobacteria</taxon>
        <taxon>Legionellales</taxon>
        <taxon>Legionellaceae</taxon>
        <taxon>Legionella</taxon>
    </lineage>
</organism>
<keyword evidence="2" id="KW-1185">Reference proteome</keyword>
<evidence type="ECO:0000313" key="1">
    <source>
        <dbReference type="EMBL" id="KTD62453.1"/>
    </source>
</evidence>
<name>A0A0W0YZZ3_9GAMM</name>